<proteinExistence type="predicted"/>
<dbReference type="EMBL" id="SLVV01000001">
    <property type="protein sequence ID" value="TCN27736.1"/>
    <property type="molecule type" value="Genomic_DNA"/>
</dbReference>
<gene>
    <name evidence="9" type="ORF">EV146_10163</name>
</gene>
<protein>
    <submittedName>
        <fullName evidence="9">Anti-sigma factor-like protein</fullName>
    </submittedName>
</protein>
<keyword evidence="5 7" id="KW-0472">Membrane</keyword>
<dbReference type="PROSITE" id="PS51849">
    <property type="entry name" value="RSGI_N"/>
    <property type="match status" value="1"/>
</dbReference>
<feature type="transmembrane region" description="Helical" evidence="7">
    <location>
        <begin position="58"/>
        <end position="80"/>
    </location>
</feature>
<accession>A0A4R2BL14</accession>
<feature type="compositionally biased region" description="Basic and acidic residues" evidence="6">
    <location>
        <begin position="283"/>
        <end position="311"/>
    </location>
</feature>
<dbReference type="AlphaFoldDB" id="A0A4R2BL14"/>
<keyword evidence="2" id="KW-1003">Cell membrane</keyword>
<evidence type="ECO:0000256" key="3">
    <source>
        <dbReference type="ARBA" id="ARBA00022692"/>
    </source>
</evidence>
<keyword evidence="3 7" id="KW-0812">Transmembrane</keyword>
<keyword evidence="10" id="KW-1185">Reference proteome</keyword>
<dbReference type="Pfam" id="PF23750">
    <property type="entry name" value="RsgI_M"/>
    <property type="match status" value="1"/>
</dbReference>
<dbReference type="InterPro" id="IPR024449">
    <property type="entry name" value="Anti-sigma_RsgI_N"/>
</dbReference>
<evidence type="ECO:0000256" key="2">
    <source>
        <dbReference type="ARBA" id="ARBA00022475"/>
    </source>
</evidence>
<dbReference type="Proteomes" id="UP000295689">
    <property type="component" value="Unassembled WGS sequence"/>
</dbReference>
<feature type="compositionally biased region" description="Basic and acidic residues" evidence="6">
    <location>
        <begin position="239"/>
        <end position="272"/>
    </location>
</feature>
<evidence type="ECO:0000256" key="6">
    <source>
        <dbReference type="SAM" id="MobiDB-lite"/>
    </source>
</evidence>
<organism evidence="9 10">
    <name type="scientific">Mesobacillus foraminis</name>
    <dbReference type="NCBI Taxonomy" id="279826"/>
    <lineage>
        <taxon>Bacteria</taxon>
        <taxon>Bacillati</taxon>
        <taxon>Bacillota</taxon>
        <taxon>Bacilli</taxon>
        <taxon>Bacillales</taxon>
        <taxon>Bacillaceae</taxon>
        <taxon>Mesobacillus</taxon>
    </lineage>
</organism>
<dbReference type="InterPro" id="IPR055431">
    <property type="entry name" value="RsgI_M"/>
</dbReference>
<feature type="compositionally biased region" description="Basic and acidic residues" evidence="6">
    <location>
        <begin position="402"/>
        <end position="413"/>
    </location>
</feature>
<evidence type="ECO:0000256" key="1">
    <source>
        <dbReference type="ARBA" id="ARBA00004162"/>
    </source>
</evidence>
<feature type="compositionally biased region" description="Basic and acidic residues" evidence="6">
    <location>
        <begin position="369"/>
        <end position="393"/>
    </location>
</feature>
<comment type="subcellular location">
    <subcellularLocation>
        <location evidence="1">Cell membrane</location>
        <topology evidence="1">Single-pass membrane protein</topology>
    </subcellularLocation>
</comment>
<feature type="region of interest" description="Disordered" evidence="6">
    <location>
        <begin position="202"/>
        <end position="413"/>
    </location>
</feature>
<reference evidence="9 10" key="1">
    <citation type="journal article" date="2015" name="Stand. Genomic Sci.">
        <title>Genomic Encyclopedia of Bacterial and Archaeal Type Strains, Phase III: the genomes of soil and plant-associated and newly described type strains.</title>
        <authorList>
            <person name="Whitman W.B."/>
            <person name="Woyke T."/>
            <person name="Klenk H.P."/>
            <person name="Zhou Y."/>
            <person name="Lilburn T.G."/>
            <person name="Beck B.J."/>
            <person name="De Vos P."/>
            <person name="Vandamme P."/>
            <person name="Eisen J.A."/>
            <person name="Garrity G."/>
            <person name="Hugenholtz P."/>
            <person name="Kyrpides N.C."/>
        </authorList>
    </citation>
    <scope>NUCLEOTIDE SEQUENCE [LARGE SCALE GENOMIC DNA]</scope>
    <source>
        <strain evidence="9 10">CV53</strain>
    </source>
</reference>
<keyword evidence="4 7" id="KW-1133">Transmembrane helix</keyword>
<feature type="compositionally biased region" description="Polar residues" evidence="6">
    <location>
        <begin position="273"/>
        <end position="282"/>
    </location>
</feature>
<evidence type="ECO:0000313" key="9">
    <source>
        <dbReference type="EMBL" id="TCN27736.1"/>
    </source>
</evidence>
<sequence length="413" mass="46583">MRKGVILEVNDRYVTLLTPEGEFLQTRKLKQTYEIGKEIHFFPIQAEKRKHLKFWTGFNGKMMVLVSSIVLVFFTFAPIYENRQVYAYMTIDVNPSIELGLNDHLEVISAEPYNKEGERILSGLEKWKGKDATQVAEQVLDEIEEQGYLKTEDSVLIATVKTDESKNSIDKELNAAITEIKETGEREELEFTVLTGTAEERETAIKEGVTTGVFKEKTQTKPKPGNSQKDTEVPAEIKQPTRDLEIRKATDRTESPKDIQDKKAALVQKNKDNSLAQNNGSQTEKKALKKEEKKAEKIVRKVQKETTKEQGKSQGGAKKAAPTANPKPQVQVEKPVQPKKNKETGQQQKKTPSAKKPGKSANNNSSRPPVKENKNLSNGKSEKQKPGKVDNKDKKSHPQPVSKEHPNEKKQNR</sequence>
<dbReference type="GO" id="GO:0005886">
    <property type="term" value="C:plasma membrane"/>
    <property type="evidence" value="ECO:0007669"/>
    <property type="project" value="UniProtKB-SubCell"/>
</dbReference>
<feature type="domain" description="RsgI N-terminal anti-sigma" evidence="8">
    <location>
        <begin position="2"/>
        <end position="50"/>
    </location>
</feature>
<feature type="compositionally biased region" description="Low complexity" evidence="6">
    <location>
        <begin position="317"/>
        <end position="328"/>
    </location>
</feature>
<dbReference type="RefSeq" id="WP_132000663.1">
    <property type="nucleotide sequence ID" value="NZ_JABUHM010000006.1"/>
</dbReference>
<evidence type="ECO:0000256" key="7">
    <source>
        <dbReference type="SAM" id="Phobius"/>
    </source>
</evidence>
<evidence type="ECO:0000259" key="8">
    <source>
        <dbReference type="PROSITE" id="PS51849"/>
    </source>
</evidence>
<evidence type="ECO:0000256" key="4">
    <source>
        <dbReference type="ARBA" id="ARBA00022989"/>
    </source>
</evidence>
<dbReference type="Pfam" id="PF12791">
    <property type="entry name" value="RsgI_N"/>
    <property type="match status" value="1"/>
</dbReference>
<evidence type="ECO:0000313" key="10">
    <source>
        <dbReference type="Proteomes" id="UP000295689"/>
    </source>
</evidence>
<name>A0A4R2BL14_9BACI</name>
<evidence type="ECO:0000256" key="5">
    <source>
        <dbReference type="ARBA" id="ARBA00023136"/>
    </source>
</evidence>
<comment type="caution">
    <text evidence="9">The sequence shown here is derived from an EMBL/GenBank/DDBJ whole genome shotgun (WGS) entry which is preliminary data.</text>
</comment>